<evidence type="ECO:0000313" key="3">
    <source>
        <dbReference type="Proteomes" id="UP000485484"/>
    </source>
</evidence>
<comment type="caution">
    <text evidence="2">The sequence shown here is derived from an EMBL/GenBank/DDBJ whole genome shotgun (WGS) entry which is preliminary data.</text>
</comment>
<keyword evidence="1" id="KW-0812">Transmembrane</keyword>
<sequence length="166" mass="18442">MKVLGYGLGLFLAALLAHILIWRLRRPARRIRVLCLLFPVFLAAGLAWLPGRFGLPGLAPSDYLEVILLDLSLAAAYLVTYPALEVESPSMLLVLMVGRAGRAGLDPADPERDLDDRRLVEPRLKDLERSRLVVCRDGCYRLTPAGRRFVGIFVGYRNLFRPEGGG</sequence>
<dbReference type="AlphaFoldDB" id="A0A1V5MC53"/>
<gene>
    <name evidence="2" type="ORF">BWY73_01251</name>
</gene>
<dbReference type="EMBL" id="MWAK01000231">
    <property type="protein sequence ID" value="OPZ90756.1"/>
    <property type="molecule type" value="Genomic_DNA"/>
</dbReference>
<protein>
    <submittedName>
        <fullName evidence="2">Uncharacterized protein</fullName>
    </submittedName>
</protein>
<proteinExistence type="predicted"/>
<organism evidence="2 3">
    <name type="scientific">candidate division TA06 bacterium ADurb.Bin417</name>
    <dbReference type="NCBI Taxonomy" id="1852828"/>
    <lineage>
        <taxon>Bacteria</taxon>
        <taxon>Bacteria division TA06</taxon>
    </lineage>
</organism>
<feature type="transmembrane region" description="Helical" evidence="1">
    <location>
        <begin position="31"/>
        <end position="51"/>
    </location>
</feature>
<evidence type="ECO:0000313" key="2">
    <source>
        <dbReference type="EMBL" id="OPZ90756.1"/>
    </source>
</evidence>
<evidence type="ECO:0000256" key="1">
    <source>
        <dbReference type="SAM" id="Phobius"/>
    </source>
</evidence>
<name>A0A1V5MC53_UNCT6</name>
<keyword evidence="1" id="KW-0472">Membrane</keyword>
<accession>A0A1V5MC53</accession>
<keyword evidence="1" id="KW-1133">Transmembrane helix</keyword>
<reference evidence="2 3" key="1">
    <citation type="submission" date="2017-02" db="EMBL/GenBank/DDBJ databases">
        <title>Delving into the versatile metabolic prowess of the omnipresent phylum Bacteroidetes.</title>
        <authorList>
            <person name="Nobu M.K."/>
            <person name="Mei R."/>
            <person name="Narihiro T."/>
            <person name="Kuroda K."/>
            <person name="Liu W.-T."/>
        </authorList>
    </citation>
    <scope>NUCLEOTIDE SEQUENCE [LARGE SCALE GENOMIC DNA]</scope>
    <source>
        <strain evidence="2">ADurb.Bin417</strain>
    </source>
</reference>
<feature type="transmembrane region" description="Helical" evidence="1">
    <location>
        <begin position="6"/>
        <end position="24"/>
    </location>
</feature>
<dbReference type="Proteomes" id="UP000485484">
    <property type="component" value="Unassembled WGS sequence"/>
</dbReference>